<organism evidence="1 2">
    <name type="scientific">Microvirga tunisiensis</name>
    <dbReference type="NCBI Taxonomy" id="2108360"/>
    <lineage>
        <taxon>Bacteria</taxon>
        <taxon>Pseudomonadati</taxon>
        <taxon>Pseudomonadota</taxon>
        <taxon>Alphaproteobacteria</taxon>
        <taxon>Hyphomicrobiales</taxon>
        <taxon>Methylobacteriaceae</taxon>
        <taxon>Microvirga</taxon>
    </lineage>
</organism>
<evidence type="ECO:0000313" key="1">
    <source>
        <dbReference type="EMBL" id="MPR28920.1"/>
    </source>
</evidence>
<comment type="caution">
    <text evidence="1">The sequence shown here is derived from an EMBL/GenBank/DDBJ whole genome shotgun (WGS) entry which is preliminary data.</text>
</comment>
<evidence type="ECO:0000313" key="2">
    <source>
        <dbReference type="Proteomes" id="UP000403266"/>
    </source>
</evidence>
<dbReference type="RefSeq" id="WP_152715590.1">
    <property type="nucleotide sequence ID" value="NZ_VOSJ01000202.1"/>
</dbReference>
<dbReference type="PIRSF" id="PIRSF033328">
    <property type="entry name" value="Phest_Mll4975"/>
    <property type="match status" value="1"/>
</dbReference>
<dbReference type="EMBL" id="VOSK01000182">
    <property type="protein sequence ID" value="MPR28920.1"/>
    <property type="molecule type" value="Genomic_DNA"/>
</dbReference>
<accession>A0A5N7MQJ2</accession>
<dbReference type="AlphaFoldDB" id="A0A5N7MQJ2"/>
<dbReference type="OrthoDB" id="4954742at2"/>
<name>A0A5N7MQJ2_9HYPH</name>
<proteinExistence type="predicted"/>
<dbReference type="InterPro" id="IPR009389">
    <property type="entry name" value="DUF1045"/>
</dbReference>
<keyword evidence="2" id="KW-1185">Reference proteome</keyword>
<protein>
    <submittedName>
        <fullName evidence="1">DUF1045 domain-containing protein</fullName>
    </submittedName>
</protein>
<sequence length="227" mass="25737">MRAAIYFTPAKNDPLTVRAAEWLGRDAFDDRIVRDPDPKMDVLVSEPARYGFHATLKAPFRLADCTTLNELDRELAAFAQSIQAFSLGTLAVTCLDSFFALTVQTALPRLLQVEEAVRTTFEPFRAPLTVREMARRNLQSLSERQRANLSRWGYPHVGQDFRFHMTLTNSIVDEDKAARVEKRLHSQFNPVLETPVVIDALSLFVEPRPCAPFYVQSRHTLQSGMPS</sequence>
<gene>
    <name evidence="1" type="ORF">FS320_28300</name>
</gene>
<dbReference type="Gene3D" id="3.90.1140.10">
    <property type="entry name" value="Cyclic phosphodiesterase"/>
    <property type="match status" value="1"/>
</dbReference>
<dbReference type="Proteomes" id="UP000403266">
    <property type="component" value="Unassembled WGS sequence"/>
</dbReference>
<reference evidence="1 2" key="1">
    <citation type="journal article" date="2019" name="Syst. Appl. Microbiol.">
        <title>Microvirga tunisiensis sp. nov., a root nodule symbiotic bacterium isolated from Lupinus micranthus and L. luteus grown in Northern Tunisia.</title>
        <authorList>
            <person name="Msaddak A."/>
            <person name="Rejili M."/>
            <person name="Duran D."/>
            <person name="Mars M."/>
            <person name="Palacios J.M."/>
            <person name="Ruiz-Argueso T."/>
            <person name="Rey L."/>
            <person name="Imperial J."/>
        </authorList>
    </citation>
    <scope>NUCLEOTIDE SEQUENCE [LARGE SCALE GENOMIC DNA]</scope>
    <source>
        <strain evidence="1 2">Lmie10</strain>
    </source>
</reference>
<dbReference type="Pfam" id="PF06299">
    <property type="entry name" value="DUF1045"/>
    <property type="match status" value="1"/>
</dbReference>